<keyword evidence="1" id="KW-1133">Transmembrane helix</keyword>
<proteinExistence type="predicted"/>
<evidence type="ECO:0000313" key="3">
    <source>
        <dbReference type="Proteomes" id="UP000006251"/>
    </source>
</evidence>
<name>K6Y3K7_9ALTE</name>
<dbReference type="Proteomes" id="UP000006251">
    <property type="component" value="Unassembled WGS sequence"/>
</dbReference>
<evidence type="ECO:0000313" key="2">
    <source>
        <dbReference type="EMBL" id="GAC27369.1"/>
    </source>
</evidence>
<evidence type="ECO:0000256" key="1">
    <source>
        <dbReference type="SAM" id="Phobius"/>
    </source>
</evidence>
<gene>
    <name evidence="2" type="ORF">GPAL_0489</name>
</gene>
<dbReference type="Gene3D" id="3.30.450.20">
    <property type="entry name" value="PAS domain"/>
    <property type="match status" value="1"/>
</dbReference>
<comment type="caution">
    <text evidence="2">The sequence shown here is derived from an EMBL/GenBank/DDBJ whole genome shotgun (WGS) entry which is preliminary data.</text>
</comment>
<dbReference type="AlphaFoldDB" id="K6Y3K7"/>
<keyword evidence="1" id="KW-0472">Membrane</keyword>
<keyword evidence="3" id="KW-1185">Reference proteome</keyword>
<protein>
    <submittedName>
        <fullName evidence="2">Diguanylate cyclase</fullName>
    </submittedName>
</protein>
<dbReference type="STRING" id="1121922.GCA_000428905_03046"/>
<accession>K6Y3K7</accession>
<organism evidence="2 3">
    <name type="scientific">Brumicola pallidula DSM 14239 = ACAM 615</name>
    <dbReference type="NCBI Taxonomy" id="1121922"/>
    <lineage>
        <taxon>Bacteria</taxon>
        <taxon>Pseudomonadati</taxon>
        <taxon>Pseudomonadota</taxon>
        <taxon>Gammaproteobacteria</taxon>
        <taxon>Alteromonadales</taxon>
        <taxon>Alteromonadaceae</taxon>
        <taxon>Brumicola</taxon>
    </lineage>
</organism>
<feature type="transmembrane region" description="Helical" evidence="1">
    <location>
        <begin position="268"/>
        <end position="290"/>
    </location>
</feature>
<sequence>MTKIVAEQSRAHQISLSPAVKLVVRQVIEPLHIAETLSKSKELKEIMQFSAANDASINEKQIFETLKRLEQEFEMGFFVALEKQRMQYNSDGSTIELIEGEVNWYFKYRDMPEKSVGDIGKWEDTHFFIDIKIFDENNQFVGFFGVAKSLSHFIEVFETHKATYGHDFIFVNPKGSVMLSSDPALNASKSNFNNLKDLSWYQKTINQMGIDSDTALAADASVQNINNELVNINGQDILIAQVNLDLFDWTMLLMSPLNEQQIHISNGFMISAISVLVVIFLLFLIIYNLLYYFRKDLQNEGLVLPYCKMQSDEKIKYLVNSKAYEKDAYLVLIQLNDFYQRPITTQNLDMLTGIGTRVSEFLLDSVYKFNTKSEFGKVNESQWLVLLQKADSEEGTRFMDNIRHGLATIQTECEQQQEVLKFSTCQVKLSEEDTFVSAILRLKPALDNLKTNDTLTQVVDF</sequence>
<keyword evidence="1" id="KW-0812">Transmembrane</keyword>
<dbReference type="EMBL" id="BAEQ01000009">
    <property type="protein sequence ID" value="GAC27369.1"/>
    <property type="molecule type" value="Genomic_DNA"/>
</dbReference>
<reference evidence="3" key="1">
    <citation type="journal article" date="2014" name="Environ. Microbiol.">
        <title>Comparative genomics of the marine bacterial genus Glaciecola reveals the high degree of genomic diversity and genomic characteristic for cold adaptation.</title>
        <authorList>
            <person name="Qin Q.L."/>
            <person name="Xie B.B."/>
            <person name="Yu Y."/>
            <person name="Shu Y.L."/>
            <person name="Rong J.C."/>
            <person name="Zhang Y.J."/>
            <person name="Zhao D.L."/>
            <person name="Chen X.L."/>
            <person name="Zhang X.Y."/>
            <person name="Chen B."/>
            <person name="Zhou B.C."/>
            <person name="Zhang Y.Z."/>
        </authorList>
    </citation>
    <scope>NUCLEOTIDE SEQUENCE [LARGE SCALE GENOMIC DNA]</scope>
    <source>
        <strain evidence="3">ACAM 615</strain>
    </source>
</reference>